<dbReference type="InterPro" id="IPR002569">
    <property type="entry name" value="Met_Sox_Rdtase_MsrA_dom"/>
</dbReference>
<dbReference type="RefSeq" id="WP_079589815.1">
    <property type="nucleotide sequence ID" value="NZ_FUYN01000004.1"/>
</dbReference>
<dbReference type="SUPFAM" id="SSF55068">
    <property type="entry name" value="Peptide methionine sulfoxide reductase"/>
    <property type="match status" value="1"/>
</dbReference>
<dbReference type="AlphaFoldDB" id="A0A1T5C5D3"/>
<keyword evidence="8" id="KW-1185">Reference proteome</keyword>
<evidence type="ECO:0000259" key="6">
    <source>
        <dbReference type="Pfam" id="PF01625"/>
    </source>
</evidence>
<dbReference type="InterPro" id="IPR036509">
    <property type="entry name" value="Met_Sox_Rdtase_MsrA_sf"/>
</dbReference>
<evidence type="ECO:0000256" key="5">
    <source>
        <dbReference type="HAMAP-Rule" id="MF_01401"/>
    </source>
</evidence>
<dbReference type="GO" id="GO:0008113">
    <property type="term" value="F:peptide-methionine (S)-S-oxide reductase activity"/>
    <property type="evidence" value="ECO:0007669"/>
    <property type="project" value="UniProtKB-UniRule"/>
</dbReference>
<evidence type="ECO:0000256" key="4">
    <source>
        <dbReference type="ARBA" id="ARBA00048782"/>
    </source>
</evidence>
<dbReference type="Proteomes" id="UP000243406">
    <property type="component" value="Unassembled WGS sequence"/>
</dbReference>
<dbReference type="EMBL" id="FUYN01000004">
    <property type="protein sequence ID" value="SKB54543.1"/>
    <property type="molecule type" value="Genomic_DNA"/>
</dbReference>
<organism evidence="7 8">
    <name type="scientific">Acetoanaerobium noterae</name>
    <dbReference type="NCBI Taxonomy" id="745369"/>
    <lineage>
        <taxon>Bacteria</taxon>
        <taxon>Bacillati</taxon>
        <taxon>Bacillota</taxon>
        <taxon>Clostridia</taxon>
        <taxon>Peptostreptococcales</taxon>
        <taxon>Filifactoraceae</taxon>
        <taxon>Acetoanaerobium</taxon>
    </lineage>
</organism>
<gene>
    <name evidence="5" type="primary">msrA</name>
    <name evidence="7" type="ORF">SAMN02745120_2016</name>
</gene>
<dbReference type="Gene3D" id="3.30.1060.10">
    <property type="entry name" value="Peptide methionine sulphoxide reductase MsrA"/>
    <property type="match status" value="1"/>
</dbReference>
<comment type="catalytic activity">
    <reaction evidence="3 5">
        <text>L-methionyl-[protein] + [thioredoxin]-disulfide + H2O = L-methionyl-(S)-S-oxide-[protein] + [thioredoxin]-dithiol</text>
        <dbReference type="Rhea" id="RHEA:14217"/>
        <dbReference type="Rhea" id="RHEA-COMP:10698"/>
        <dbReference type="Rhea" id="RHEA-COMP:10700"/>
        <dbReference type="Rhea" id="RHEA-COMP:12313"/>
        <dbReference type="Rhea" id="RHEA-COMP:12315"/>
        <dbReference type="ChEBI" id="CHEBI:15377"/>
        <dbReference type="ChEBI" id="CHEBI:16044"/>
        <dbReference type="ChEBI" id="CHEBI:29950"/>
        <dbReference type="ChEBI" id="CHEBI:44120"/>
        <dbReference type="ChEBI" id="CHEBI:50058"/>
        <dbReference type="EC" id="1.8.4.11"/>
    </reaction>
</comment>
<comment type="similarity">
    <text evidence="1 5">Belongs to the MsrA Met sulfoxide reductase family.</text>
</comment>
<evidence type="ECO:0000313" key="8">
    <source>
        <dbReference type="Proteomes" id="UP000243406"/>
    </source>
</evidence>
<dbReference type="PANTHER" id="PTHR43774:SF1">
    <property type="entry name" value="PEPTIDE METHIONINE SULFOXIDE REDUCTASE MSRA 2"/>
    <property type="match status" value="1"/>
</dbReference>
<feature type="active site" evidence="5">
    <location>
        <position position="15"/>
    </location>
</feature>
<feature type="domain" description="Peptide methionine sulphoxide reductase MsrA" evidence="6">
    <location>
        <begin position="8"/>
        <end position="159"/>
    </location>
</feature>
<dbReference type="OrthoDB" id="4174719at2"/>
<name>A0A1T5C5D3_9FIRM</name>
<reference evidence="8" key="1">
    <citation type="submission" date="2017-02" db="EMBL/GenBank/DDBJ databases">
        <authorList>
            <person name="Varghese N."/>
            <person name="Submissions S."/>
        </authorList>
    </citation>
    <scope>NUCLEOTIDE SEQUENCE [LARGE SCALE GENOMIC DNA]</scope>
    <source>
        <strain evidence="8">ATCC 35199</strain>
    </source>
</reference>
<evidence type="ECO:0000256" key="2">
    <source>
        <dbReference type="ARBA" id="ARBA00023002"/>
    </source>
</evidence>
<evidence type="ECO:0000256" key="3">
    <source>
        <dbReference type="ARBA" id="ARBA00047806"/>
    </source>
</evidence>
<comment type="function">
    <text evidence="5">Has an important function as a repair enzyme for proteins that have been inactivated by oxidation. Catalyzes the reversible oxidation-reduction of methionine sulfoxide in proteins to methionine.</text>
</comment>
<dbReference type="HAMAP" id="MF_01401">
    <property type="entry name" value="MsrA"/>
    <property type="match status" value="1"/>
</dbReference>
<protein>
    <recommendedName>
        <fullName evidence="5">Peptide methionine sulfoxide reductase MsrA</fullName>
        <shortName evidence="5">Protein-methionine-S-oxide reductase</shortName>
        <ecNumber evidence="5">1.8.4.11</ecNumber>
    </recommendedName>
    <alternativeName>
        <fullName evidence="5">Peptide-methionine (S)-S-oxide reductase</fullName>
        <shortName evidence="5">Peptide Met(O) reductase</shortName>
    </alternativeName>
</protein>
<evidence type="ECO:0000313" key="7">
    <source>
        <dbReference type="EMBL" id="SKB54543.1"/>
    </source>
</evidence>
<proteinExistence type="inferred from homology"/>
<comment type="catalytic activity">
    <reaction evidence="4 5">
        <text>[thioredoxin]-disulfide + L-methionine + H2O = L-methionine (S)-S-oxide + [thioredoxin]-dithiol</text>
        <dbReference type="Rhea" id="RHEA:19993"/>
        <dbReference type="Rhea" id="RHEA-COMP:10698"/>
        <dbReference type="Rhea" id="RHEA-COMP:10700"/>
        <dbReference type="ChEBI" id="CHEBI:15377"/>
        <dbReference type="ChEBI" id="CHEBI:29950"/>
        <dbReference type="ChEBI" id="CHEBI:50058"/>
        <dbReference type="ChEBI" id="CHEBI:57844"/>
        <dbReference type="ChEBI" id="CHEBI:58772"/>
        <dbReference type="EC" id="1.8.4.11"/>
    </reaction>
</comment>
<sequence>MNESNIKEAVFAGGCFWCMEAPFVLTPGVLKVKSGYTGGDKKFPTYEEVCTGSTGHYEAVKIWYDETEVSYKNLLGVFIQSMNPTDPYGQFADRGSQYLGAIFYASDEEKQLVNKLLSELDKSNIFESQVAIKLLPQADFYEAEEYHQEYYKKNKLHYKAYRRGSGRAPFLEKIWTQNNINKLNEILSKLQ</sequence>
<dbReference type="Pfam" id="PF01625">
    <property type="entry name" value="PMSR"/>
    <property type="match status" value="1"/>
</dbReference>
<dbReference type="GO" id="GO:0033744">
    <property type="term" value="F:L-methionine:thioredoxin-disulfide S-oxidoreductase activity"/>
    <property type="evidence" value="ECO:0007669"/>
    <property type="project" value="RHEA"/>
</dbReference>
<dbReference type="EC" id="1.8.4.11" evidence="5"/>
<dbReference type="PANTHER" id="PTHR43774">
    <property type="entry name" value="PEPTIDE METHIONINE SULFOXIDE REDUCTASE"/>
    <property type="match status" value="1"/>
</dbReference>
<evidence type="ECO:0000256" key="1">
    <source>
        <dbReference type="ARBA" id="ARBA00005591"/>
    </source>
</evidence>
<accession>A0A1T5C5D3</accession>
<dbReference type="NCBIfam" id="TIGR00401">
    <property type="entry name" value="msrA"/>
    <property type="match status" value="1"/>
</dbReference>
<keyword evidence="2 5" id="KW-0560">Oxidoreductase</keyword>